<keyword evidence="7 8" id="KW-0998">Cell outer membrane</keyword>
<comment type="caution">
    <text evidence="13">The sequence shown here is derived from an EMBL/GenBank/DDBJ whole genome shotgun (WGS) entry which is preliminary data.</text>
</comment>
<proteinExistence type="inferred from homology"/>
<organism evidence="13 14">
    <name type="scientific">Hymenobacter polaris</name>
    <dbReference type="NCBI Taxonomy" id="2682546"/>
    <lineage>
        <taxon>Bacteria</taxon>
        <taxon>Pseudomonadati</taxon>
        <taxon>Bacteroidota</taxon>
        <taxon>Cytophagia</taxon>
        <taxon>Cytophagales</taxon>
        <taxon>Hymenobacteraceae</taxon>
        <taxon>Hymenobacter</taxon>
    </lineage>
</organism>
<dbReference type="Pfam" id="PF13715">
    <property type="entry name" value="CarbopepD_reg_2"/>
    <property type="match status" value="1"/>
</dbReference>
<dbReference type="NCBIfam" id="TIGR04056">
    <property type="entry name" value="OMP_RagA_SusC"/>
    <property type="match status" value="1"/>
</dbReference>
<dbReference type="InterPro" id="IPR000531">
    <property type="entry name" value="Beta-barrel_TonB"/>
</dbReference>
<dbReference type="Proteomes" id="UP000559626">
    <property type="component" value="Unassembled WGS sequence"/>
</dbReference>
<dbReference type="Gene3D" id="2.40.170.20">
    <property type="entry name" value="TonB-dependent receptor, beta-barrel domain"/>
    <property type="match status" value="1"/>
</dbReference>
<dbReference type="InterPro" id="IPR036942">
    <property type="entry name" value="Beta-barrel_TonB_sf"/>
</dbReference>
<dbReference type="FunFam" id="2.170.130.10:FF:000008">
    <property type="entry name" value="SusC/RagA family TonB-linked outer membrane protein"/>
    <property type="match status" value="1"/>
</dbReference>
<keyword evidence="6 8" id="KW-0472">Membrane</keyword>
<dbReference type="EMBL" id="JABBGH010000001">
    <property type="protein sequence ID" value="NML65487.1"/>
    <property type="molecule type" value="Genomic_DNA"/>
</dbReference>
<protein>
    <submittedName>
        <fullName evidence="13">TonB-dependent receptor</fullName>
    </submittedName>
</protein>
<feature type="domain" description="TonB-dependent receptor-like beta-barrel" evidence="11">
    <location>
        <begin position="425"/>
        <end position="997"/>
    </location>
</feature>
<evidence type="ECO:0000259" key="12">
    <source>
        <dbReference type="Pfam" id="PF07715"/>
    </source>
</evidence>
<dbReference type="NCBIfam" id="TIGR04057">
    <property type="entry name" value="SusC_RagA_signa"/>
    <property type="match status" value="1"/>
</dbReference>
<dbReference type="Pfam" id="PF07715">
    <property type="entry name" value="Plug"/>
    <property type="match status" value="1"/>
</dbReference>
<dbReference type="InterPro" id="IPR023997">
    <property type="entry name" value="TonB-dep_OMP_SusC/RagA_CS"/>
</dbReference>
<dbReference type="InterPro" id="IPR037066">
    <property type="entry name" value="Plug_dom_sf"/>
</dbReference>
<dbReference type="GO" id="GO:0009279">
    <property type="term" value="C:cell outer membrane"/>
    <property type="evidence" value="ECO:0007669"/>
    <property type="project" value="UniProtKB-SubCell"/>
</dbReference>
<dbReference type="Gene3D" id="2.170.130.10">
    <property type="entry name" value="TonB-dependent receptor, plug domain"/>
    <property type="match status" value="1"/>
</dbReference>
<keyword evidence="2 8" id="KW-0813">Transport</keyword>
<evidence type="ECO:0000256" key="10">
    <source>
        <dbReference type="SAM" id="SignalP"/>
    </source>
</evidence>
<dbReference type="AlphaFoldDB" id="A0A7Y0FM51"/>
<keyword evidence="5 9" id="KW-0798">TonB box</keyword>
<evidence type="ECO:0000256" key="5">
    <source>
        <dbReference type="ARBA" id="ARBA00023077"/>
    </source>
</evidence>
<dbReference type="Pfam" id="PF00593">
    <property type="entry name" value="TonB_dep_Rec_b-barrel"/>
    <property type="match status" value="1"/>
</dbReference>
<evidence type="ECO:0000256" key="2">
    <source>
        <dbReference type="ARBA" id="ARBA00022448"/>
    </source>
</evidence>
<dbReference type="SUPFAM" id="SSF56935">
    <property type="entry name" value="Porins"/>
    <property type="match status" value="1"/>
</dbReference>
<feature type="signal peptide" evidence="10">
    <location>
        <begin position="1"/>
        <end position="33"/>
    </location>
</feature>
<dbReference type="InterPro" id="IPR012910">
    <property type="entry name" value="Plug_dom"/>
</dbReference>
<evidence type="ECO:0000256" key="3">
    <source>
        <dbReference type="ARBA" id="ARBA00022452"/>
    </source>
</evidence>
<evidence type="ECO:0000256" key="4">
    <source>
        <dbReference type="ARBA" id="ARBA00022692"/>
    </source>
</evidence>
<evidence type="ECO:0000256" key="8">
    <source>
        <dbReference type="PROSITE-ProRule" id="PRU01360"/>
    </source>
</evidence>
<evidence type="ECO:0000259" key="11">
    <source>
        <dbReference type="Pfam" id="PF00593"/>
    </source>
</evidence>
<dbReference type="SUPFAM" id="SSF49464">
    <property type="entry name" value="Carboxypeptidase regulatory domain-like"/>
    <property type="match status" value="1"/>
</dbReference>
<dbReference type="PROSITE" id="PS52016">
    <property type="entry name" value="TONB_DEPENDENT_REC_3"/>
    <property type="match status" value="1"/>
</dbReference>
<dbReference type="InterPro" id="IPR023996">
    <property type="entry name" value="TonB-dep_OMP_SusC/RagA"/>
</dbReference>
<sequence>MPVLLPLPPPARHISTALFLATLGLFSTSRALAAPRAVASPVSFTVRPAPAADGTVNGRVVDKQGEGLPGATVIIEGTSLGNSTATDGTFSIAHVPAGAHTLVVSSVGYTTVRRPITVADGQSLRLDVQLADDATSLSEAVVVGYGTTRRQDVTGSVTTVTAKDFVKGQITSPEQLVQGKVAGVQITTGGGAPGEVSTIRIRGGSSLNASNDPLIVIDGVPVDNQGINGAGSPLTLVNPNDIESFTVLKDASATAIYGSRASNGVIIITTKKGVDGEKLRVNVSSQVSRATNYGKVQVLDADAYRALMNQAIANGTIPASNAQFLGPANTDWQNAIYRPAWTTDNNVSLTGSVRHMPYRVSVGYLDQQGTLKTGNLGRYTASVGLSPSFFDNHLRLNVNVKGTSASYRFADQGAIGGAIRFNPTQPIYSGNDSKFNGYFEWLDPANGVNPYPLTDRNPVALLNDKRDHSTVRRSIGNLQLDYKVHFLPDLRANLNLGYDISRSAGSVDVPASSSIAYTLQGLQNHYRQEKNNKLLETYLNYSKQLGAHHVEALAGYSYQDFYTYSPFYFSLTAAGTRLDPTAPAQNPFKTQYTLLSVYGRLNYNYQERYLFTGTFRRDASSHFSPSTRWGNFPAASVAWRINKEAFLDGNSTVSELKLRASYGITGQQDITGVAGDYPYLAKYTIGAPQVRQIFGRDTVYTYRPAAYDQNLKWEQTTTYDVGLDYGFFGNRLTGTVDVYVRNTDDLLAVIPVPAGSNLSNTLLTNIGSLQNKGVEFALNYDLVKKERLSWSVNFNTTVNRGKITRLSQVQDPTYLGTPTGDLGNFQFAQINAVGYAPNTFFLYQQKYDDNGKPLQGPTASPSPVQYVDQNNDGIINERDKVYGKSPAPKVILGFSSNLRYDKATLAFTVRSNLGQYVYNNVNAGQGNYYGLNTGLQYSANVVPNIYATNFKYGQPFSDYYLENASFVRLQNVTFGYDFGSLLREGTTLRLTLAGQNLLVLTGYSGLDPERAFGIDSNFYPLPRTVTLGVNVGF</sequence>
<keyword evidence="13" id="KW-0675">Receptor</keyword>
<feature type="chain" id="PRO_5031569833" evidence="10">
    <location>
        <begin position="34"/>
        <end position="1033"/>
    </location>
</feature>
<accession>A0A7Y0FM51</accession>
<comment type="subcellular location">
    <subcellularLocation>
        <location evidence="1 8">Cell outer membrane</location>
        <topology evidence="1 8">Multi-pass membrane protein</topology>
    </subcellularLocation>
</comment>
<keyword evidence="4 8" id="KW-0812">Transmembrane</keyword>
<evidence type="ECO:0000256" key="1">
    <source>
        <dbReference type="ARBA" id="ARBA00004571"/>
    </source>
</evidence>
<evidence type="ECO:0000313" key="13">
    <source>
        <dbReference type="EMBL" id="NML65487.1"/>
    </source>
</evidence>
<feature type="domain" description="TonB-dependent receptor plug" evidence="12">
    <location>
        <begin position="150"/>
        <end position="265"/>
    </location>
</feature>
<comment type="similarity">
    <text evidence="8 9">Belongs to the TonB-dependent receptor family.</text>
</comment>
<dbReference type="InterPro" id="IPR008969">
    <property type="entry name" value="CarboxyPept-like_regulatory"/>
</dbReference>
<name>A0A7Y0FM51_9BACT</name>
<evidence type="ECO:0000256" key="7">
    <source>
        <dbReference type="ARBA" id="ARBA00023237"/>
    </source>
</evidence>
<gene>
    <name evidence="13" type="ORF">HHL22_09755</name>
</gene>
<dbReference type="RefSeq" id="WP_169530785.1">
    <property type="nucleotide sequence ID" value="NZ_JABBGH010000001.1"/>
</dbReference>
<evidence type="ECO:0000256" key="6">
    <source>
        <dbReference type="ARBA" id="ARBA00023136"/>
    </source>
</evidence>
<keyword evidence="10" id="KW-0732">Signal</keyword>
<dbReference type="InterPro" id="IPR039426">
    <property type="entry name" value="TonB-dep_rcpt-like"/>
</dbReference>
<keyword evidence="14" id="KW-1185">Reference proteome</keyword>
<keyword evidence="3 8" id="KW-1134">Transmembrane beta strand</keyword>
<evidence type="ECO:0000256" key="9">
    <source>
        <dbReference type="RuleBase" id="RU003357"/>
    </source>
</evidence>
<dbReference type="Gene3D" id="2.60.40.1120">
    <property type="entry name" value="Carboxypeptidase-like, regulatory domain"/>
    <property type="match status" value="1"/>
</dbReference>
<evidence type="ECO:0000313" key="14">
    <source>
        <dbReference type="Proteomes" id="UP000559626"/>
    </source>
</evidence>
<reference evidence="13 14" key="1">
    <citation type="submission" date="2020-04" db="EMBL/GenBank/DDBJ databases">
        <title>Hymenobacter polaris sp. nov., isolated from Arctic soil.</title>
        <authorList>
            <person name="Dahal R.H."/>
        </authorList>
    </citation>
    <scope>NUCLEOTIDE SEQUENCE [LARGE SCALE GENOMIC DNA]</scope>
    <source>
        <strain evidence="13 14">RP-2-7</strain>
    </source>
</reference>